<reference evidence="1" key="1">
    <citation type="journal article" date="2014" name="Int. J. Syst. Evol. Microbiol.">
        <title>Complete genome sequence of Corynebacterium casei LMG S-19264T (=DSM 44701T), isolated from a smear-ripened cheese.</title>
        <authorList>
            <consortium name="US DOE Joint Genome Institute (JGI-PGF)"/>
            <person name="Walter F."/>
            <person name="Albersmeier A."/>
            <person name="Kalinowski J."/>
            <person name="Ruckert C."/>
        </authorList>
    </citation>
    <scope>NUCLEOTIDE SEQUENCE</scope>
    <source>
        <strain evidence="1">CGMCC 1.15178</strain>
    </source>
</reference>
<gene>
    <name evidence="1" type="ORF">GCM10010911_24750</name>
</gene>
<comment type="caution">
    <text evidence="1">The sequence shown here is derived from an EMBL/GenBank/DDBJ whole genome shotgun (WGS) entry which is preliminary data.</text>
</comment>
<dbReference type="AlphaFoldDB" id="A0A916YXC1"/>
<evidence type="ECO:0000313" key="1">
    <source>
        <dbReference type="EMBL" id="GGD66054.1"/>
    </source>
</evidence>
<reference evidence="1" key="2">
    <citation type="submission" date="2020-09" db="EMBL/GenBank/DDBJ databases">
        <authorList>
            <person name="Sun Q."/>
            <person name="Zhou Y."/>
        </authorList>
    </citation>
    <scope>NUCLEOTIDE SEQUENCE</scope>
    <source>
        <strain evidence="1">CGMCC 1.15178</strain>
    </source>
</reference>
<name>A0A916YXC1_9BACL</name>
<accession>A0A916YXC1</accession>
<protein>
    <submittedName>
        <fullName evidence="1">Uncharacterized protein</fullName>
    </submittedName>
</protein>
<sequence>MGNYDFLPEPDALNKLMQVQAALDLILCEEDWLRYHRFTPCRGTEAAMAKIDNGSGDHLFILFAPDGAILKGFDHESSLSPHAGEDYVIWPGIYDQTPLVLLDLLDDEAIEKDEVTFCIWREAGDTSWRKGQIAVPDGADDGSGFLLGTIRLTPEQYVDWAEDYFDVELPLEIVRGIYEGYPIKESTIHALNPERDVQGTLRELQEIGM</sequence>
<organism evidence="1 2">
    <name type="scientific">Paenibacillus nasutitermitis</name>
    <dbReference type="NCBI Taxonomy" id="1652958"/>
    <lineage>
        <taxon>Bacteria</taxon>
        <taxon>Bacillati</taxon>
        <taxon>Bacillota</taxon>
        <taxon>Bacilli</taxon>
        <taxon>Bacillales</taxon>
        <taxon>Paenibacillaceae</taxon>
        <taxon>Paenibacillus</taxon>
    </lineage>
</organism>
<keyword evidence="2" id="KW-1185">Reference proteome</keyword>
<proteinExistence type="predicted"/>
<dbReference type="EMBL" id="BMHP01000002">
    <property type="protein sequence ID" value="GGD66054.1"/>
    <property type="molecule type" value="Genomic_DNA"/>
</dbReference>
<evidence type="ECO:0000313" key="2">
    <source>
        <dbReference type="Proteomes" id="UP000612456"/>
    </source>
</evidence>
<dbReference type="Proteomes" id="UP000612456">
    <property type="component" value="Unassembled WGS sequence"/>
</dbReference>